<dbReference type="GO" id="GO:0004553">
    <property type="term" value="F:hydrolase activity, hydrolyzing O-glycosyl compounds"/>
    <property type="evidence" value="ECO:0007669"/>
    <property type="project" value="InterPro"/>
</dbReference>
<evidence type="ECO:0000256" key="2">
    <source>
        <dbReference type="ARBA" id="ARBA00022801"/>
    </source>
</evidence>
<reference evidence="7 8" key="1">
    <citation type="journal article" date="2020" name="ISME J.">
        <title>Uncovering the hidden diversity of litter-decomposition mechanisms in mushroom-forming fungi.</title>
        <authorList>
            <person name="Floudas D."/>
            <person name="Bentzer J."/>
            <person name="Ahren D."/>
            <person name="Johansson T."/>
            <person name="Persson P."/>
            <person name="Tunlid A."/>
        </authorList>
    </citation>
    <scope>NUCLEOTIDE SEQUENCE [LARGE SCALE GENOMIC DNA]</scope>
    <source>
        <strain evidence="7 8">CBS 406.79</strain>
    </source>
</reference>
<dbReference type="PANTHER" id="PTHR10963">
    <property type="entry name" value="GLYCOSYL HYDROLASE-RELATED"/>
    <property type="match status" value="1"/>
</dbReference>
<dbReference type="Gene3D" id="2.60.120.200">
    <property type="match status" value="1"/>
</dbReference>
<dbReference type="Pfam" id="PF00722">
    <property type="entry name" value="Glyco_hydro_16"/>
    <property type="match status" value="2"/>
</dbReference>
<name>A0A8H5MCP0_9AGAR</name>
<evidence type="ECO:0000256" key="5">
    <source>
        <dbReference type="SAM" id="SignalP"/>
    </source>
</evidence>
<protein>
    <recommendedName>
        <fullName evidence="6">GH16 domain-containing protein</fullName>
    </recommendedName>
</protein>
<feature type="signal peptide" evidence="5">
    <location>
        <begin position="1"/>
        <end position="21"/>
    </location>
</feature>
<dbReference type="PANTHER" id="PTHR10963:SF22">
    <property type="entry name" value="GLYCOSIDASE CRH2-RELATED"/>
    <property type="match status" value="1"/>
</dbReference>
<gene>
    <name evidence="7" type="ORF">D9757_004084</name>
</gene>
<keyword evidence="1 5" id="KW-0732">Signal</keyword>
<evidence type="ECO:0000256" key="3">
    <source>
        <dbReference type="ARBA" id="ARBA00023295"/>
    </source>
</evidence>
<dbReference type="GO" id="GO:0005975">
    <property type="term" value="P:carbohydrate metabolic process"/>
    <property type="evidence" value="ECO:0007669"/>
    <property type="project" value="InterPro"/>
</dbReference>
<feature type="transmembrane region" description="Helical" evidence="4">
    <location>
        <begin position="425"/>
        <end position="446"/>
    </location>
</feature>
<keyword evidence="4" id="KW-0472">Membrane</keyword>
<evidence type="ECO:0000313" key="7">
    <source>
        <dbReference type="EMBL" id="KAF5389585.1"/>
    </source>
</evidence>
<proteinExistence type="predicted"/>
<dbReference type="GO" id="GO:0031505">
    <property type="term" value="P:fungal-type cell wall organization"/>
    <property type="evidence" value="ECO:0007669"/>
    <property type="project" value="TreeGrafter"/>
</dbReference>
<dbReference type="AlphaFoldDB" id="A0A8H5MCP0"/>
<dbReference type="InterPro" id="IPR013320">
    <property type="entry name" value="ConA-like_dom_sf"/>
</dbReference>
<evidence type="ECO:0000313" key="8">
    <source>
        <dbReference type="Proteomes" id="UP000518752"/>
    </source>
</evidence>
<dbReference type="InterPro" id="IPR000757">
    <property type="entry name" value="Beta-glucanase-like"/>
</dbReference>
<organism evidence="7 8">
    <name type="scientific">Collybiopsis confluens</name>
    <dbReference type="NCBI Taxonomy" id="2823264"/>
    <lineage>
        <taxon>Eukaryota</taxon>
        <taxon>Fungi</taxon>
        <taxon>Dikarya</taxon>
        <taxon>Basidiomycota</taxon>
        <taxon>Agaricomycotina</taxon>
        <taxon>Agaricomycetes</taxon>
        <taxon>Agaricomycetidae</taxon>
        <taxon>Agaricales</taxon>
        <taxon>Marasmiineae</taxon>
        <taxon>Omphalotaceae</taxon>
        <taxon>Collybiopsis</taxon>
    </lineage>
</organism>
<dbReference type="GO" id="GO:0016757">
    <property type="term" value="F:glycosyltransferase activity"/>
    <property type="evidence" value="ECO:0007669"/>
    <property type="project" value="TreeGrafter"/>
</dbReference>
<keyword evidence="4" id="KW-1133">Transmembrane helix</keyword>
<dbReference type="Proteomes" id="UP000518752">
    <property type="component" value="Unassembled WGS sequence"/>
</dbReference>
<keyword evidence="2" id="KW-0378">Hydrolase</keyword>
<dbReference type="SUPFAM" id="SSF49899">
    <property type="entry name" value="Concanavalin A-like lectins/glucanases"/>
    <property type="match status" value="1"/>
</dbReference>
<comment type="caution">
    <text evidence="7">The sequence shown here is derived from an EMBL/GenBank/DDBJ whole genome shotgun (WGS) entry which is preliminary data.</text>
</comment>
<feature type="chain" id="PRO_5034400760" description="GH16 domain-containing protein" evidence="5">
    <location>
        <begin position="22"/>
        <end position="447"/>
    </location>
</feature>
<sequence>MYSSSLAVGAFISILIVGARSQGTSCNATSPCPSSAPCCSEYGFCGSDNVSPLPNAAILGVGSAYFPLSLVSSFAWEAVTLYTLTLSIAASLMQCVKTPHTFSLTNSRILTNATYFDGNASEYGNLSFSSLDEHSSQTNLAPDWVVDKGSIINTNSSGGELGLILTETNGGTRLSSTRYVHYGTITTKLKTGRWAGVVTAFITMSNIKDEIGEHPNPTLYLELENMNIPHKDWEFPGANTTTGQTNYFWQGVILCEQRAQPTGKQRQVSPIRLPTITNIPQIDWQPTSLTFSIDGNMVRTIKQSDAVNPSTGVNEYPNTPSRIQIRHALHFSLWPAGINSSAPGTIEWAGGMINWQDPDYVSAGHFYALVQSVSVKCADPQSPGPNITSYIYGANQSTDTPNIDFSNQSTMNGSGRSVDMIGLRLGLGATIVSWMAGALVVLTTVVV</sequence>
<dbReference type="GO" id="GO:0009277">
    <property type="term" value="C:fungal-type cell wall"/>
    <property type="evidence" value="ECO:0007669"/>
    <property type="project" value="TreeGrafter"/>
</dbReference>
<dbReference type="OrthoDB" id="4781at2759"/>
<evidence type="ECO:0000256" key="1">
    <source>
        <dbReference type="ARBA" id="ARBA00022729"/>
    </source>
</evidence>
<dbReference type="InterPro" id="IPR050546">
    <property type="entry name" value="Glycosyl_Hydrlase_16"/>
</dbReference>
<dbReference type="PROSITE" id="PS51762">
    <property type="entry name" value="GH16_2"/>
    <property type="match status" value="1"/>
</dbReference>
<accession>A0A8H5MCP0</accession>
<keyword evidence="4" id="KW-0812">Transmembrane</keyword>
<keyword evidence="8" id="KW-1185">Reference proteome</keyword>
<keyword evidence="3" id="KW-0326">Glycosidase</keyword>
<dbReference type="EMBL" id="JAACJN010000021">
    <property type="protein sequence ID" value="KAF5389585.1"/>
    <property type="molecule type" value="Genomic_DNA"/>
</dbReference>
<evidence type="ECO:0000256" key="4">
    <source>
        <dbReference type="SAM" id="Phobius"/>
    </source>
</evidence>
<feature type="domain" description="GH16" evidence="6">
    <location>
        <begin position="91"/>
        <end position="364"/>
    </location>
</feature>
<evidence type="ECO:0000259" key="6">
    <source>
        <dbReference type="PROSITE" id="PS51762"/>
    </source>
</evidence>